<dbReference type="AlphaFoldDB" id="A0A2I2MA90"/>
<gene>
    <name evidence="1" type="ORF">TNO010_400043</name>
</gene>
<dbReference type="RefSeq" id="WP_172505707.1">
    <property type="nucleotide sequence ID" value="NZ_OENE01000035.1"/>
</dbReference>
<protein>
    <submittedName>
        <fullName evidence="1">Uncharacterized protein</fullName>
    </submittedName>
</protein>
<proteinExistence type="predicted"/>
<evidence type="ECO:0000313" key="2">
    <source>
        <dbReference type="Proteomes" id="UP000490060"/>
    </source>
</evidence>
<organism evidence="1 2">
    <name type="scientific">Tenacibaculum finnmarkense genomovar ulcerans</name>
    <dbReference type="NCBI Taxonomy" id="2781388"/>
    <lineage>
        <taxon>Bacteria</taxon>
        <taxon>Pseudomonadati</taxon>
        <taxon>Bacteroidota</taxon>
        <taxon>Flavobacteriia</taxon>
        <taxon>Flavobacteriales</taxon>
        <taxon>Flavobacteriaceae</taxon>
        <taxon>Tenacibaculum</taxon>
        <taxon>Tenacibaculum finnmarkense</taxon>
    </lineage>
</organism>
<evidence type="ECO:0000313" key="1">
    <source>
        <dbReference type="EMBL" id="SOU89468.1"/>
    </source>
</evidence>
<dbReference type="EMBL" id="OENE01000035">
    <property type="protein sequence ID" value="SOU89468.1"/>
    <property type="molecule type" value="Genomic_DNA"/>
</dbReference>
<sequence>MEKSKTLKIFKQISAPTKTGRKNEMKEVVIDGSLISLQKEVAALKKSGVIYFEVIDQKKQIKIIYKKLLSGVNYSKKVVKI</sequence>
<dbReference type="Proteomes" id="UP000490060">
    <property type="component" value="Unassembled WGS sequence"/>
</dbReference>
<name>A0A2I2MA90_9FLAO</name>
<reference evidence="1 2" key="1">
    <citation type="submission" date="2017-11" db="EMBL/GenBank/DDBJ databases">
        <authorList>
            <person name="Duchaud E."/>
        </authorList>
    </citation>
    <scope>NUCLEOTIDE SEQUENCE [LARGE SCALE GENOMIC DNA]</scope>
    <source>
        <strain evidence="1 2">TNO010</strain>
    </source>
</reference>
<accession>A0A2I2MA90</accession>